<proteinExistence type="inferred from homology"/>
<organism evidence="4 5">
    <name type="scientific">Pseudoalteromonas rubra</name>
    <dbReference type="NCBI Taxonomy" id="43658"/>
    <lineage>
        <taxon>Bacteria</taxon>
        <taxon>Pseudomonadati</taxon>
        <taxon>Pseudomonadota</taxon>
        <taxon>Gammaproteobacteria</taxon>
        <taxon>Alteromonadales</taxon>
        <taxon>Pseudoalteromonadaceae</taxon>
        <taxon>Pseudoalteromonas</taxon>
    </lineage>
</organism>
<dbReference type="InterPro" id="IPR003719">
    <property type="entry name" value="Phenazine_PhzF-like"/>
</dbReference>
<name>A0A5S3WGV6_9GAMM</name>
<evidence type="ECO:0000256" key="2">
    <source>
        <dbReference type="ARBA" id="ARBA00023235"/>
    </source>
</evidence>
<reference evidence="5" key="2">
    <citation type="submission" date="2019-06" db="EMBL/GenBank/DDBJ databases">
        <title>Co-occurence of chitin degradation, pigmentation and bioactivity in marine Pseudoalteromonas.</title>
        <authorList>
            <person name="Sonnenschein E.C."/>
            <person name="Bech P.K."/>
        </authorList>
    </citation>
    <scope>NUCLEOTIDE SEQUENCE [LARGE SCALE GENOMIC DNA]</scope>
    <source>
        <strain evidence="5">S2676</strain>
    </source>
</reference>
<feature type="active site" evidence="3">
    <location>
        <position position="60"/>
    </location>
</feature>
<sequence length="305" mass="32767">MWQCPPHKLGRSRLHQLNVYLVNAFTEQGAGGNPAGVVLQADGLTDEQKLAIAQSVGFSETAFVSAASDADFTVTFFTPAAEVDFCGHATVAAFSVMLEQGLITQGHYEQSTKAGQLGVTIEPDGHIVMAQNLPQNLKRFDYTEISALIGLDTSVLASTQLPNEAISTGLADIIVPVPKGYLDQIKVNDKALSDFSRQHNVIGLHAFELCYEGEAFTARCRNFAPLFAIPEESATGSACGALACYLTQYVYPAQSNHFTFEQGRVMGCPSRITASVESDEQGISKVFVGGYAKVLGSQFVTLKKK</sequence>
<dbReference type="NCBIfam" id="TIGR00654">
    <property type="entry name" value="PhzF_family"/>
    <property type="match status" value="1"/>
</dbReference>
<dbReference type="Proteomes" id="UP000310249">
    <property type="component" value="Unassembled WGS sequence"/>
</dbReference>
<dbReference type="SUPFAM" id="SSF54506">
    <property type="entry name" value="Diaminopimelate epimerase-like"/>
    <property type="match status" value="1"/>
</dbReference>
<evidence type="ECO:0000256" key="3">
    <source>
        <dbReference type="PIRSR" id="PIRSR016184-1"/>
    </source>
</evidence>
<keyword evidence="2" id="KW-0413">Isomerase</keyword>
<evidence type="ECO:0000313" key="4">
    <source>
        <dbReference type="EMBL" id="TMP24641.1"/>
    </source>
</evidence>
<accession>A0A5S3WGV6</accession>
<comment type="caution">
    <text evidence="4">The sequence shown here is derived from an EMBL/GenBank/DDBJ whole genome shotgun (WGS) entry which is preliminary data.</text>
</comment>
<dbReference type="EMBL" id="PNCI01000068">
    <property type="protein sequence ID" value="TMP24641.1"/>
    <property type="molecule type" value="Genomic_DNA"/>
</dbReference>
<dbReference type="PANTHER" id="PTHR13774">
    <property type="entry name" value="PHENAZINE BIOSYNTHESIS PROTEIN"/>
    <property type="match status" value="1"/>
</dbReference>
<dbReference type="GO" id="GO:0016853">
    <property type="term" value="F:isomerase activity"/>
    <property type="evidence" value="ECO:0007669"/>
    <property type="project" value="UniProtKB-KW"/>
</dbReference>
<dbReference type="PIRSF" id="PIRSF016184">
    <property type="entry name" value="PhzC_PhzF"/>
    <property type="match status" value="1"/>
</dbReference>
<evidence type="ECO:0000256" key="1">
    <source>
        <dbReference type="ARBA" id="ARBA00008270"/>
    </source>
</evidence>
<dbReference type="PANTHER" id="PTHR13774:SF39">
    <property type="entry name" value="BIOSYNTHESIS PROTEIN, PUTATIVE-RELATED"/>
    <property type="match status" value="1"/>
</dbReference>
<dbReference type="Pfam" id="PF02567">
    <property type="entry name" value="PhzC-PhzF"/>
    <property type="match status" value="1"/>
</dbReference>
<comment type="similarity">
    <text evidence="1">Belongs to the PhzF family.</text>
</comment>
<gene>
    <name evidence="4" type="ORF">CWB99_21765</name>
</gene>
<dbReference type="OrthoDB" id="9788221at2"/>
<reference evidence="4 5" key="1">
    <citation type="submission" date="2018-01" db="EMBL/GenBank/DDBJ databases">
        <authorList>
            <person name="Paulsen S."/>
            <person name="Gram L.K."/>
        </authorList>
    </citation>
    <scope>NUCLEOTIDE SEQUENCE [LARGE SCALE GENOMIC DNA]</scope>
    <source>
        <strain evidence="4 5">S2676</strain>
    </source>
</reference>
<evidence type="ECO:0000313" key="5">
    <source>
        <dbReference type="Proteomes" id="UP000310249"/>
    </source>
</evidence>
<dbReference type="GO" id="GO:0005737">
    <property type="term" value="C:cytoplasm"/>
    <property type="evidence" value="ECO:0007669"/>
    <property type="project" value="TreeGrafter"/>
</dbReference>
<dbReference type="Gene3D" id="3.10.310.10">
    <property type="entry name" value="Diaminopimelate Epimerase, Chain A, domain 1"/>
    <property type="match status" value="2"/>
</dbReference>
<protein>
    <submittedName>
        <fullName evidence="4">Phenazine biosynthesis protein PhzF</fullName>
    </submittedName>
</protein>
<dbReference type="AlphaFoldDB" id="A0A5S3WGV6"/>